<accession>A0A5B9QE25</accession>
<dbReference type="GO" id="GO:0015562">
    <property type="term" value="F:efflux transmembrane transporter activity"/>
    <property type="evidence" value="ECO:0007669"/>
    <property type="project" value="InterPro"/>
</dbReference>
<dbReference type="Proteomes" id="UP000323917">
    <property type="component" value="Chromosome"/>
</dbReference>
<dbReference type="EMBL" id="CP042913">
    <property type="protein sequence ID" value="QEG35880.1"/>
    <property type="molecule type" value="Genomic_DNA"/>
</dbReference>
<feature type="chain" id="PRO_5022944197" evidence="2">
    <location>
        <begin position="22"/>
        <end position="468"/>
    </location>
</feature>
<dbReference type="InterPro" id="IPR003423">
    <property type="entry name" value="OMP_efflux"/>
</dbReference>
<dbReference type="InterPro" id="IPR010131">
    <property type="entry name" value="MdtP/NodT-like"/>
</dbReference>
<gene>
    <name evidence="3" type="primary">czcC_5</name>
    <name evidence="3" type="ORF">Pr1d_31860</name>
</gene>
<dbReference type="OrthoDB" id="9791261at2"/>
<evidence type="ECO:0000256" key="2">
    <source>
        <dbReference type="SAM" id="SignalP"/>
    </source>
</evidence>
<dbReference type="RefSeq" id="WP_148074323.1">
    <property type="nucleotide sequence ID" value="NZ_CP042913.1"/>
</dbReference>
<reference evidence="3 4" key="1">
    <citation type="submission" date="2019-08" db="EMBL/GenBank/DDBJ databases">
        <title>Deep-cultivation of Planctomycetes and their phenomic and genomic characterization uncovers novel biology.</title>
        <authorList>
            <person name="Wiegand S."/>
            <person name="Jogler M."/>
            <person name="Boedeker C."/>
            <person name="Pinto D."/>
            <person name="Vollmers J."/>
            <person name="Rivas-Marin E."/>
            <person name="Kohn T."/>
            <person name="Peeters S.H."/>
            <person name="Heuer A."/>
            <person name="Rast P."/>
            <person name="Oberbeckmann S."/>
            <person name="Bunk B."/>
            <person name="Jeske O."/>
            <person name="Meyerdierks A."/>
            <person name="Storesund J.E."/>
            <person name="Kallscheuer N."/>
            <person name="Luecker S."/>
            <person name="Lage O.M."/>
            <person name="Pohl T."/>
            <person name="Merkel B.J."/>
            <person name="Hornburger P."/>
            <person name="Mueller R.-W."/>
            <person name="Bruemmer F."/>
            <person name="Labrenz M."/>
            <person name="Spormann A.M."/>
            <person name="Op den Camp H."/>
            <person name="Overmann J."/>
            <person name="Amann R."/>
            <person name="Jetten M.S.M."/>
            <person name="Mascher T."/>
            <person name="Medema M.H."/>
            <person name="Devos D.P."/>
            <person name="Kaster A.-K."/>
            <person name="Ovreas L."/>
            <person name="Rohde M."/>
            <person name="Galperin M.Y."/>
            <person name="Jogler C."/>
        </authorList>
    </citation>
    <scope>NUCLEOTIDE SEQUENCE [LARGE SCALE GENOMIC DNA]</scope>
    <source>
        <strain evidence="3 4">Pr1d</strain>
    </source>
</reference>
<organism evidence="3 4">
    <name type="scientific">Bythopirellula goksoeyrii</name>
    <dbReference type="NCBI Taxonomy" id="1400387"/>
    <lineage>
        <taxon>Bacteria</taxon>
        <taxon>Pseudomonadati</taxon>
        <taxon>Planctomycetota</taxon>
        <taxon>Planctomycetia</taxon>
        <taxon>Pirellulales</taxon>
        <taxon>Lacipirellulaceae</taxon>
        <taxon>Bythopirellula</taxon>
    </lineage>
</organism>
<dbReference type="KEGG" id="bgok:Pr1d_31860"/>
<dbReference type="PANTHER" id="PTHR30203">
    <property type="entry name" value="OUTER MEMBRANE CATION EFFLUX PROTEIN"/>
    <property type="match status" value="1"/>
</dbReference>
<keyword evidence="2" id="KW-0732">Signal</keyword>
<dbReference type="AlphaFoldDB" id="A0A5B9QE25"/>
<protein>
    <submittedName>
        <fullName evidence="3">Cobalt-zinc-cadmium resistance protein CzcC</fullName>
    </submittedName>
</protein>
<evidence type="ECO:0000313" key="3">
    <source>
        <dbReference type="EMBL" id="QEG35880.1"/>
    </source>
</evidence>
<dbReference type="Pfam" id="PF02321">
    <property type="entry name" value="OEP"/>
    <property type="match status" value="2"/>
</dbReference>
<feature type="signal peptide" evidence="2">
    <location>
        <begin position="1"/>
        <end position="21"/>
    </location>
</feature>
<comment type="similarity">
    <text evidence="1">Belongs to the outer membrane factor (OMF) (TC 1.B.17) family.</text>
</comment>
<dbReference type="PROSITE" id="PS51257">
    <property type="entry name" value="PROKAR_LIPOPROTEIN"/>
    <property type="match status" value="1"/>
</dbReference>
<proteinExistence type="inferred from homology"/>
<dbReference type="Gene3D" id="1.20.1600.10">
    <property type="entry name" value="Outer membrane efflux proteins (OEP)"/>
    <property type="match status" value="1"/>
</dbReference>
<name>A0A5B9QE25_9BACT</name>
<dbReference type="SUPFAM" id="SSF56954">
    <property type="entry name" value="Outer membrane efflux proteins (OEP)"/>
    <property type="match status" value="1"/>
</dbReference>
<keyword evidence="4" id="KW-1185">Reference proteome</keyword>
<evidence type="ECO:0000256" key="1">
    <source>
        <dbReference type="ARBA" id="ARBA00007613"/>
    </source>
</evidence>
<evidence type="ECO:0000313" key="4">
    <source>
        <dbReference type="Proteomes" id="UP000323917"/>
    </source>
</evidence>
<dbReference type="PANTHER" id="PTHR30203:SF24">
    <property type="entry name" value="BLR4935 PROTEIN"/>
    <property type="match status" value="1"/>
</dbReference>
<sequence precursor="true">MTQINKQYVWLLALLAGCVSAPGSSPAVNAVSTNSTDHDSIQQVDYTEIDSKVSQPESLLADEYSELIPTPPIDLSQSDGLTVDAIEQLALANNPSVGQASAKVRALRGKYVQVGLPPNPTVGYAASEVGQDGLSGQQGAYAGQEFITAGKLDKNRAIVAAEIDKAEHVLRTTQRRVLTDVRSSYYRALVAQQRIETANTLLEATGEAVKASQSLLDAEEIPLAGLLQTEVEQQNAQIIHRMAENELIGAWQQLSAVVGDLDLPPQKLVGDPKTLPNELDWDETLARITTLSPEMAAAMAELSRSRRALTRARVEPIPDVNTQFTVQYDNSTDYTIAGIQATIPLPIWNKNQGGIRQAQAEISVASQNIDRVALDLKNRLATTFREYSNARTQADTYANEILPRAVKTFDLVQRGYSLGELGYLDLLTAQKTYMQTNLAYLDSLNALWQSWTEIDGLLLTKSLSTPTD</sequence>